<name>A0A059AN21_EUCGR</name>
<feature type="compositionally biased region" description="Basic and acidic residues" evidence="1">
    <location>
        <begin position="1"/>
        <end position="13"/>
    </location>
</feature>
<evidence type="ECO:0000256" key="1">
    <source>
        <dbReference type="SAM" id="MobiDB-lite"/>
    </source>
</evidence>
<proteinExistence type="predicted"/>
<dbReference type="Gramene" id="KCW55377">
    <property type="protein sequence ID" value="KCW55377"/>
    <property type="gene ID" value="EUGRSUZ_I01288"/>
</dbReference>
<accession>A0A059AN21</accession>
<dbReference type="EMBL" id="KK198761">
    <property type="protein sequence ID" value="KCW55377.1"/>
    <property type="molecule type" value="Genomic_DNA"/>
</dbReference>
<feature type="region of interest" description="Disordered" evidence="1">
    <location>
        <begin position="1"/>
        <end position="34"/>
    </location>
</feature>
<gene>
    <name evidence="2" type="ORF">EUGRSUZ_I01288</name>
</gene>
<dbReference type="AlphaFoldDB" id="A0A059AN21"/>
<dbReference type="InParanoid" id="A0A059AN21"/>
<protein>
    <submittedName>
        <fullName evidence="2">Uncharacterized protein</fullName>
    </submittedName>
</protein>
<reference evidence="2" key="1">
    <citation type="submission" date="2013-07" db="EMBL/GenBank/DDBJ databases">
        <title>The genome of Eucalyptus grandis.</title>
        <authorList>
            <person name="Schmutz J."/>
            <person name="Hayes R."/>
            <person name="Myburg A."/>
            <person name="Tuskan G."/>
            <person name="Grattapaglia D."/>
            <person name="Rokhsar D.S."/>
        </authorList>
    </citation>
    <scope>NUCLEOTIDE SEQUENCE</scope>
    <source>
        <tissue evidence="2">Leaf extractions</tissue>
    </source>
</reference>
<sequence>MWPKREAEGHPENVKPTASAPATEHRMGPVHPAGSARNVKHIVNYIDFSGQGIRTAISTHDFLRFYSLSIAPQIFVVSDTSIFSSFVISASKIEVEFC</sequence>
<evidence type="ECO:0000313" key="2">
    <source>
        <dbReference type="EMBL" id="KCW55377.1"/>
    </source>
</evidence>
<organism evidence="2">
    <name type="scientific">Eucalyptus grandis</name>
    <name type="common">Flooded gum</name>
    <dbReference type="NCBI Taxonomy" id="71139"/>
    <lineage>
        <taxon>Eukaryota</taxon>
        <taxon>Viridiplantae</taxon>
        <taxon>Streptophyta</taxon>
        <taxon>Embryophyta</taxon>
        <taxon>Tracheophyta</taxon>
        <taxon>Spermatophyta</taxon>
        <taxon>Magnoliopsida</taxon>
        <taxon>eudicotyledons</taxon>
        <taxon>Gunneridae</taxon>
        <taxon>Pentapetalae</taxon>
        <taxon>rosids</taxon>
        <taxon>malvids</taxon>
        <taxon>Myrtales</taxon>
        <taxon>Myrtaceae</taxon>
        <taxon>Myrtoideae</taxon>
        <taxon>Eucalypteae</taxon>
        <taxon>Eucalyptus</taxon>
    </lineage>
</organism>